<evidence type="ECO:0008006" key="4">
    <source>
        <dbReference type="Google" id="ProtNLM"/>
    </source>
</evidence>
<dbReference type="OrthoDB" id="10041339at2759"/>
<organism evidence="2 3">
    <name type="scientific">Stichopus japonicus</name>
    <name type="common">Sea cucumber</name>
    <dbReference type="NCBI Taxonomy" id="307972"/>
    <lineage>
        <taxon>Eukaryota</taxon>
        <taxon>Metazoa</taxon>
        <taxon>Echinodermata</taxon>
        <taxon>Eleutherozoa</taxon>
        <taxon>Echinozoa</taxon>
        <taxon>Holothuroidea</taxon>
        <taxon>Aspidochirotacea</taxon>
        <taxon>Aspidochirotida</taxon>
        <taxon>Stichopodidae</taxon>
        <taxon>Apostichopus</taxon>
    </lineage>
</organism>
<feature type="compositionally biased region" description="Basic and acidic residues" evidence="1">
    <location>
        <begin position="20"/>
        <end position="40"/>
    </location>
</feature>
<gene>
    <name evidence="2" type="ORF">BSL78_09206</name>
</gene>
<accession>A0A2G8L0V6</accession>
<sequence>MLSSLSEYFFGAVTPTAEEQPEKQHPESRTKEEESRKLAEPMEVQEDEDDWVLVDVTNEDRVPPCPTECRIRGKFSNKGLEESWFVTPHPVLLPVVTHTNI</sequence>
<evidence type="ECO:0000313" key="3">
    <source>
        <dbReference type="Proteomes" id="UP000230750"/>
    </source>
</evidence>
<dbReference type="AlphaFoldDB" id="A0A2G8L0V6"/>
<reference evidence="2 3" key="1">
    <citation type="journal article" date="2017" name="PLoS Biol.">
        <title>The sea cucumber genome provides insights into morphological evolution and visceral regeneration.</title>
        <authorList>
            <person name="Zhang X."/>
            <person name="Sun L."/>
            <person name="Yuan J."/>
            <person name="Sun Y."/>
            <person name="Gao Y."/>
            <person name="Zhang L."/>
            <person name="Li S."/>
            <person name="Dai H."/>
            <person name="Hamel J.F."/>
            <person name="Liu C."/>
            <person name="Yu Y."/>
            <person name="Liu S."/>
            <person name="Lin W."/>
            <person name="Guo K."/>
            <person name="Jin S."/>
            <person name="Xu P."/>
            <person name="Storey K.B."/>
            <person name="Huan P."/>
            <person name="Zhang T."/>
            <person name="Zhou Y."/>
            <person name="Zhang J."/>
            <person name="Lin C."/>
            <person name="Li X."/>
            <person name="Xing L."/>
            <person name="Huo D."/>
            <person name="Sun M."/>
            <person name="Wang L."/>
            <person name="Mercier A."/>
            <person name="Li F."/>
            <person name="Yang H."/>
            <person name="Xiang J."/>
        </authorList>
    </citation>
    <scope>NUCLEOTIDE SEQUENCE [LARGE SCALE GENOMIC DNA]</scope>
    <source>
        <strain evidence="2">Shaxun</strain>
        <tissue evidence="2">Muscle</tissue>
    </source>
</reference>
<keyword evidence="3" id="KW-1185">Reference proteome</keyword>
<evidence type="ECO:0000313" key="2">
    <source>
        <dbReference type="EMBL" id="PIK53888.1"/>
    </source>
</evidence>
<protein>
    <recommendedName>
        <fullName evidence="4">Tumor protein p53-inducible nuclear protein 1</fullName>
    </recommendedName>
</protein>
<evidence type="ECO:0000256" key="1">
    <source>
        <dbReference type="SAM" id="MobiDB-lite"/>
    </source>
</evidence>
<comment type="caution">
    <text evidence="2">The sequence shown here is derived from an EMBL/GenBank/DDBJ whole genome shotgun (WGS) entry which is preliminary data.</text>
</comment>
<feature type="region of interest" description="Disordered" evidence="1">
    <location>
        <begin position="12"/>
        <end position="48"/>
    </location>
</feature>
<dbReference type="EMBL" id="MRZV01000270">
    <property type="protein sequence ID" value="PIK53888.1"/>
    <property type="molecule type" value="Genomic_DNA"/>
</dbReference>
<proteinExistence type="predicted"/>
<name>A0A2G8L0V6_STIJA</name>
<dbReference type="Proteomes" id="UP000230750">
    <property type="component" value="Unassembled WGS sequence"/>
</dbReference>